<dbReference type="Proteomes" id="UP001634394">
    <property type="component" value="Unassembled WGS sequence"/>
</dbReference>
<feature type="transmembrane region" description="Helical" evidence="5">
    <location>
        <begin position="12"/>
        <end position="33"/>
    </location>
</feature>
<dbReference type="GO" id="GO:0016020">
    <property type="term" value="C:membrane"/>
    <property type="evidence" value="ECO:0007669"/>
    <property type="project" value="UniProtKB-SubCell"/>
</dbReference>
<evidence type="ECO:0000256" key="1">
    <source>
        <dbReference type="ARBA" id="ARBA00004141"/>
    </source>
</evidence>
<evidence type="ECO:0000256" key="3">
    <source>
        <dbReference type="ARBA" id="ARBA00022989"/>
    </source>
</evidence>
<dbReference type="EMBL" id="JBJQND010000014">
    <property type="protein sequence ID" value="KAL3855462.1"/>
    <property type="molecule type" value="Genomic_DNA"/>
</dbReference>
<evidence type="ECO:0000256" key="4">
    <source>
        <dbReference type="ARBA" id="ARBA00023136"/>
    </source>
</evidence>
<dbReference type="InterPro" id="IPR004031">
    <property type="entry name" value="PMP22/EMP/MP20/Claudin"/>
</dbReference>
<dbReference type="Pfam" id="PF00822">
    <property type="entry name" value="PMP22_Claudin"/>
    <property type="match status" value="1"/>
</dbReference>
<evidence type="ECO:0000256" key="2">
    <source>
        <dbReference type="ARBA" id="ARBA00022692"/>
    </source>
</evidence>
<dbReference type="InterPro" id="IPR050579">
    <property type="entry name" value="PMP-22/EMP/MP20-like"/>
</dbReference>
<gene>
    <name evidence="6" type="ORF">ACJMK2_014673</name>
</gene>
<dbReference type="PROSITE" id="PS01346">
    <property type="entry name" value="CLAUDIN"/>
    <property type="match status" value="1"/>
</dbReference>
<evidence type="ECO:0000256" key="5">
    <source>
        <dbReference type="SAM" id="Phobius"/>
    </source>
</evidence>
<keyword evidence="7" id="KW-1185">Reference proteome</keyword>
<name>A0ABD3V1Q5_SINWO</name>
<keyword evidence="3 5" id="KW-1133">Transmembrane helix</keyword>
<feature type="transmembrane region" description="Helical" evidence="5">
    <location>
        <begin position="106"/>
        <end position="132"/>
    </location>
</feature>
<evidence type="ECO:0000313" key="7">
    <source>
        <dbReference type="Proteomes" id="UP001634394"/>
    </source>
</evidence>
<feature type="transmembrane region" description="Helical" evidence="5">
    <location>
        <begin position="80"/>
        <end position="99"/>
    </location>
</feature>
<comment type="caution">
    <text evidence="6">The sequence shown here is derived from an EMBL/GenBank/DDBJ whole genome shotgun (WGS) entry which is preliminary data.</text>
</comment>
<keyword evidence="2 5" id="KW-0812">Transmembrane</keyword>
<keyword evidence="4 5" id="KW-0472">Membrane</keyword>
<accession>A0ABD3V1Q5</accession>
<proteinExistence type="predicted"/>
<dbReference type="PANTHER" id="PTHR10671:SF108">
    <property type="entry name" value="CLAUDIN FAMILY PROTEIN-RELATED"/>
    <property type="match status" value="1"/>
</dbReference>
<dbReference type="PANTHER" id="PTHR10671">
    <property type="entry name" value="EPITHELIAL MEMBRANE PROTEIN-RELATED"/>
    <property type="match status" value="1"/>
</dbReference>
<dbReference type="AlphaFoldDB" id="A0ABD3V1Q5"/>
<dbReference type="InterPro" id="IPR017974">
    <property type="entry name" value="Claudin_CS"/>
</dbReference>
<feature type="transmembrane region" description="Helical" evidence="5">
    <location>
        <begin position="144"/>
        <end position="169"/>
    </location>
</feature>
<protein>
    <submittedName>
        <fullName evidence="6">Uncharacterized protein</fullName>
    </submittedName>
</protein>
<dbReference type="Gene3D" id="1.20.140.150">
    <property type="match status" value="1"/>
</dbReference>
<reference evidence="6 7" key="1">
    <citation type="submission" date="2024-11" db="EMBL/GenBank/DDBJ databases">
        <title>Chromosome-level genome assembly of the freshwater bivalve Anodonta woodiana.</title>
        <authorList>
            <person name="Chen X."/>
        </authorList>
    </citation>
    <scope>NUCLEOTIDE SEQUENCE [LARGE SCALE GENOMIC DNA]</scope>
    <source>
        <strain evidence="6">MN2024</strain>
        <tissue evidence="6">Gills</tissue>
    </source>
</reference>
<comment type="subcellular location">
    <subcellularLocation>
        <location evidence="1">Membrane</location>
        <topology evidence="1">Multi-pass membrane protein</topology>
    </subcellularLocation>
</comment>
<organism evidence="6 7">
    <name type="scientific">Sinanodonta woodiana</name>
    <name type="common">Chinese pond mussel</name>
    <name type="synonym">Anodonta woodiana</name>
    <dbReference type="NCBI Taxonomy" id="1069815"/>
    <lineage>
        <taxon>Eukaryota</taxon>
        <taxon>Metazoa</taxon>
        <taxon>Spiralia</taxon>
        <taxon>Lophotrochozoa</taxon>
        <taxon>Mollusca</taxon>
        <taxon>Bivalvia</taxon>
        <taxon>Autobranchia</taxon>
        <taxon>Heteroconchia</taxon>
        <taxon>Palaeoheterodonta</taxon>
        <taxon>Unionida</taxon>
        <taxon>Unionoidea</taxon>
        <taxon>Unionidae</taxon>
        <taxon>Unioninae</taxon>
        <taxon>Sinanodonta</taxon>
    </lineage>
</organism>
<sequence length="172" mass="18737">MGFRDTSLLCKIVLILLVLCLCIDLIGFAIPYWNTVDKLDTKFNVGLWNQCTEKNGTKECTKFSDSDIKDWSNAVRALSILSWVFFLVALVLVIIFVFIKSEKKALYVGAVCISFAGAVCALVAFAVFAAFAAQLNSNKYHASFALTIISFILGMVIGITGMLDCLGIVGGK</sequence>
<evidence type="ECO:0000313" key="6">
    <source>
        <dbReference type="EMBL" id="KAL3855462.1"/>
    </source>
</evidence>